<sequence>MQELSYCNVTGFDLYFIGKRISQEVLDNRMIADCMTGMQYKEWRNYDVQYWHE</sequence>
<keyword evidence="2" id="KW-1185">Reference proteome</keyword>
<accession>A0A1G9YYT0</accession>
<name>A0A1G9YYT0_9FIRM</name>
<proteinExistence type="predicted"/>
<organism evidence="1 2">
    <name type="scientific">Megasphaera paucivorans</name>
    <dbReference type="NCBI Taxonomy" id="349095"/>
    <lineage>
        <taxon>Bacteria</taxon>
        <taxon>Bacillati</taxon>
        <taxon>Bacillota</taxon>
        <taxon>Negativicutes</taxon>
        <taxon>Veillonellales</taxon>
        <taxon>Veillonellaceae</taxon>
        <taxon>Megasphaera</taxon>
    </lineage>
</organism>
<evidence type="ECO:0000313" key="1">
    <source>
        <dbReference type="EMBL" id="SDN14260.1"/>
    </source>
</evidence>
<dbReference type="AlphaFoldDB" id="A0A1G9YYT0"/>
<dbReference type="Proteomes" id="UP000199309">
    <property type="component" value="Unassembled WGS sequence"/>
</dbReference>
<dbReference type="STRING" id="349095.SAMN05660299_02193"/>
<dbReference type="EMBL" id="FNHQ01000026">
    <property type="protein sequence ID" value="SDN14260.1"/>
    <property type="molecule type" value="Genomic_DNA"/>
</dbReference>
<evidence type="ECO:0000313" key="2">
    <source>
        <dbReference type="Proteomes" id="UP000199309"/>
    </source>
</evidence>
<protein>
    <submittedName>
        <fullName evidence="1">Uncharacterized protein</fullName>
    </submittedName>
</protein>
<gene>
    <name evidence="1" type="ORF">SAMN05660299_02193</name>
</gene>
<reference evidence="1 2" key="1">
    <citation type="submission" date="2016-10" db="EMBL/GenBank/DDBJ databases">
        <authorList>
            <person name="de Groot N.N."/>
        </authorList>
    </citation>
    <scope>NUCLEOTIDE SEQUENCE [LARGE SCALE GENOMIC DNA]</scope>
    <source>
        <strain evidence="1 2">DSM 16981</strain>
    </source>
</reference>